<dbReference type="Proteomes" id="UP000758155">
    <property type="component" value="Unassembled WGS sequence"/>
</dbReference>
<dbReference type="InterPro" id="IPR053178">
    <property type="entry name" value="Osmoadaptation_assoc"/>
</dbReference>
<accession>A0A9P4WG86</accession>
<comment type="caution">
    <text evidence="1">The sequence shown here is derived from an EMBL/GenBank/DDBJ whole genome shotgun (WGS) entry which is preliminary data.</text>
</comment>
<keyword evidence="2" id="KW-1185">Reference proteome</keyword>
<protein>
    <submittedName>
        <fullName evidence="1">Uncharacterized protein</fullName>
    </submittedName>
</protein>
<dbReference type="PANTHER" id="PTHR38111">
    <property type="entry name" value="ZN(2)-C6 FUNGAL-TYPE DOMAIN-CONTAINING PROTEIN-RELATED"/>
    <property type="match status" value="1"/>
</dbReference>
<reference evidence="1" key="1">
    <citation type="submission" date="2019-04" db="EMBL/GenBank/DDBJ databases">
        <title>Sequencing of skin fungus with MAO and IRED activity.</title>
        <authorList>
            <person name="Marsaioli A.J."/>
            <person name="Bonatto J.M.C."/>
            <person name="Reis Junior O."/>
        </authorList>
    </citation>
    <scope>NUCLEOTIDE SEQUENCE</scope>
    <source>
        <strain evidence="1">28M1</strain>
    </source>
</reference>
<dbReference type="AlphaFoldDB" id="A0A9P4WG86"/>
<organism evidence="1 2">
    <name type="scientific">Didymella heteroderae</name>
    <dbReference type="NCBI Taxonomy" id="1769908"/>
    <lineage>
        <taxon>Eukaryota</taxon>
        <taxon>Fungi</taxon>
        <taxon>Dikarya</taxon>
        <taxon>Ascomycota</taxon>
        <taxon>Pezizomycotina</taxon>
        <taxon>Dothideomycetes</taxon>
        <taxon>Pleosporomycetidae</taxon>
        <taxon>Pleosporales</taxon>
        <taxon>Pleosporineae</taxon>
        <taxon>Didymellaceae</taxon>
        <taxon>Didymella</taxon>
    </lineage>
</organism>
<proteinExistence type="predicted"/>
<name>A0A9P4WG86_9PLEO</name>
<dbReference type="EMBL" id="SWKV01000137">
    <property type="protein sequence ID" value="KAF3031550.1"/>
    <property type="molecule type" value="Genomic_DNA"/>
</dbReference>
<sequence length="415" mass="45357">METKSKALKALQLSLLASQQAPTYDLLLATKMHYASEVLLGVTNLHYAIHTLGLMDLLKSGVLSGADEKNFWNILDNTYIDDVTMAMTAGRPSIYDNDTYLSSTHPAVLARLSLNCRESISRAMMHVVVQCPRLTVSIRHAVRNPGDVDAVASAVSHAENLWRLTRQRHFVDYINASIKTVAKLDDDAVADILGYGIDFDLAQDMVIATRFPVEFKLSLLPGPAAFHGIDVSAAIQLGRVVLALGRNPSPLTLIRTHGPFSGSIGAWHRQLRYLSTLRSGSANAITSGIARDEDLRTALRMKKWVLDNCNVILNRLHITQVDEAAWMEALDCMAGEELPDWIPTKVSFGAEEGEIIMKLEYSGVTANGDPRVDGGPPRVFNVRNPAQFGPQHLREWIKGSGGPVIAKGTAKSVVA</sequence>
<gene>
    <name evidence="1" type="ORF">E8E12_001793</name>
</gene>
<dbReference type="PANTHER" id="PTHR38111:SF2">
    <property type="entry name" value="FINGER DOMAIN PROTEIN, PUTATIVE (AFU_ORTHOLOGUE AFUA_1G01560)-RELATED"/>
    <property type="match status" value="1"/>
</dbReference>
<evidence type="ECO:0000313" key="2">
    <source>
        <dbReference type="Proteomes" id="UP000758155"/>
    </source>
</evidence>
<evidence type="ECO:0000313" key="1">
    <source>
        <dbReference type="EMBL" id="KAF3031550.1"/>
    </source>
</evidence>
<dbReference type="OrthoDB" id="5126878at2759"/>